<dbReference type="Proteomes" id="UP001056539">
    <property type="component" value="Chromosome"/>
</dbReference>
<feature type="domain" description="HTH tetR-type" evidence="5">
    <location>
        <begin position="11"/>
        <end position="71"/>
    </location>
</feature>
<protein>
    <submittedName>
        <fullName evidence="6">TetR/AcrR family transcriptional regulator</fullName>
    </submittedName>
</protein>
<reference evidence="6" key="2">
    <citation type="submission" date="2022-06" db="EMBL/GenBank/DDBJ databases">
        <title>Thermospira aquatica gen. nov., sp. nov.</title>
        <authorList>
            <person name="Ben Ali Gam Z."/>
            <person name="Labat M."/>
        </authorList>
    </citation>
    <scope>NUCLEOTIDE SEQUENCE</scope>
    <source>
        <strain evidence="6">F1F22</strain>
    </source>
</reference>
<dbReference type="GO" id="GO:0000976">
    <property type="term" value="F:transcription cis-regulatory region binding"/>
    <property type="evidence" value="ECO:0007669"/>
    <property type="project" value="TreeGrafter"/>
</dbReference>
<dbReference type="Gene3D" id="1.10.10.60">
    <property type="entry name" value="Homeodomain-like"/>
    <property type="match status" value="1"/>
</dbReference>
<evidence type="ECO:0000256" key="2">
    <source>
        <dbReference type="ARBA" id="ARBA00023125"/>
    </source>
</evidence>
<dbReference type="InterPro" id="IPR036271">
    <property type="entry name" value="Tet_transcr_reg_TetR-rel_C_sf"/>
</dbReference>
<proteinExistence type="predicted"/>
<dbReference type="KEGG" id="taqu:KDW03_07115"/>
<accession>A0AAX3BB10</accession>
<keyword evidence="3" id="KW-0804">Transcription</keyword>
<dbReference type="InterPro" id="IPR001647">
    <property type="entry name" value="HTH_TetR"/>
</dbReference>
<dbReference type="EMBL" id="CP073355">
    <property type="protein sequence ID" value="URA09270.1"/>
    <property type="molecule type" value="Genomic_DNA"/>
</dbReference>
<dbReference type="RefSeq" id="WP_271434396.1">
    <property type="nucleotide sequence ID" value="NZ_CP073355.1"/>
</dbReference>
<organism evidence="6 7">
    <name type="scientific">Thermospira aquatica</name>
    <dbReference type="NCBI Taxonomy" id="2828656"/>
    <lineage>
        <taxon>Bacteria</taxon>
        <taxon>Pseudomonadati</taxon>
        <taxon>Spirochaetota</taxon>
        <taxon>Spirochaetia</taxon>
        <taxon>Brevinematales</taxon>
        <taxon>Thermospiraceae</taxon>
        <taxon>Thermospira</taxon>
    </lineage>
</organism>
<dbReference type="Pfam" id="PF00440">
    <property type="entry name" value="TetR_N"/>
    <property type="match status" value="1"/>
</dbReference>
<sequence length="217" mass="25214">MLNALLENRLTEREKQIIEVARKSFLTYGYAGTNVDQIAQEVGIGKGTVYRHFKSKAYLFIAVVLYTYQEMIAYFLPIPQISDPAEAFVHYLHTLIELNRKLKPFFALLNPMEFGREFQHDCGDNPEVKNLLEHFQQQRQQGIQLLVSLIERLQKAGALRNDIAPQELSRMMFVLINNYFRKEPGVVEEDYDNEKALLDFIFSGLNYKGKVSKEDRS</sequence>
<dbReference type="PRINTS" id="PR00455">
    <property type="entry name" value="HTHTETR"/>
</dbReference>
<dbReference type="GO" id="GO:0003700">
    <property type="term" value="F:DNA-binding transcription factor activity"/>
    <property type="evidence" value="ECO:0007669"/>
    <property type="project" value="TreeGrafter"/>
</dbReference>
<evidence type="ECO:0000256" key="3">
    <source>
        <dbReference type="ARBA" id="ARBA00023163"/>
    </source>
</evidence>
<evidence type="ECO:0000313" key="7">
    <source>
        <dbReference type="Proteomes" id="UP001056539"/>
    </source>
</evidence>
<dbReference type="FunFam" id="1.10.10.60:FF:000141">
    <property type="entry name" value="TetR family transcriptional regulator"/>
    <property type="match status" value="1"/>
</dbReference>
<evidence type="ECO:0000256" key="4">
    <source>
        <dbReference type="PROSITE-ProRule" id="PRU00335"/>
    </source>
</evidence>
<evidence type="ECO:0000259" key="5">
    <source>
        <dbReference type="PROSITE" id="PS50977"/>
    </source>
</evidence>
<dbReference type="InterPro" id="IPR009057">
    <property type="entry name" value="Homeodomain-like_sf"/>
</dbReference>
<dbReference type="Gene3D" id="1.10.357.10">
    <property type="entry name" value="Tetracycline Repressor, domain 2"/>
    <property type="match status" value="1"/>
</dbReference>
<keyword evidence="7" id="KW-1185">Reference proteome</keyword>
<dbReference type="SUPFAM" id="SSF46689">
    <property type="entry name" value="Homeodomain-like"/>
    <property type="match status" value="1"/>
</dbReference>
<dbReference type="PROSITE" id="PS50977">
    <property type="entry name" value="HTH_TETR_2"/>
    <property type="match status" value="1"/>
</dbReference>
<reference evidence="6" key="1">
    <citation type="submission" date="2021-04" db="EMBL/GenBank/DDBJ databases">
        <authorList>
            <person name="Postec A."/>
        </authorList>
    </citation>
    <scope>NUCLEOTIDE SEQUENCE</scope>
    <source>
        <strain evidence="6">F1F22</strain>
    </source>
</reference>
<dbReference type="PANTHER" id="PTHR30055">
    <property type="entry name" value="HTH-TYPE TRANSCRIPTIONAL REGULATOR RUTR"/>
    <property type="match status" value="1"/>
</dbReference>
<dbReference type="SUPFAM" id="SSF48498">
    <property type="entry name" value="Tetracyclin repressor-like, C-terminal domain"/>
    <property type="match status" value="1"/>
</dbReference>
<evidence type="ECO:0000313" key="6">
    <source>
        <dbReference type="EMBL" id="URA09270.1"/>
    </source>
</evidence>
<evidence type="ECO:0000256" key="1">
    <source>
        <dbReference type="ARBA" id="ARBA00023015"/>
    </source>
</evidence>
<gene>
    <name evidence="6" type="ORF">KDW03_07115</name>
</gene>
<keyword evidence="2 4" id="KW-0238">DNA-binding</keyword>
<dbReference type="InterPro" id="IPR050109">
    <property type="entry name" value="HTH-type_TetR-like_transc_reg"/>
</dbReference>
<name>A0AAX3BB10_9SPIR</name>
<dbReference type="PANTHER" id="PTHR30055:SF234">
    <property type="entry name" value="HTH-TYPE TRANSCRIPTIONAL REGULATOR BETI"/>
    <property type="match status" value="1"/>
</dbReference>
<keyword evidence="1" id="KW-0805">Transcription regulation</keyword>
<feature type="DNA-binding region" description="H-T-H motif" evidence="4">
    <location>
        <begin position="34"/>
        <end position="53"/>
    </location>
</feature>
<dbReference type="AlphaFoldDB" id="A0AAX3BB10"/>